<keyword evidence="1" id="KW-0812">Transmembrane</keyword>
<feature type="transmembrane region" description="Helical" evidence="1">
    <location>
        <begin position="20"/>
        <end position="39"/>
    </location>
</feature>
<dbReference type="Proteomes" id="UP001269288">
    <property type="component" value="Segment"/>
</dbReference>
<evidence type="ECO:0000256" key="1">
    <source>
        <dbReference type="SAM" id="Phobius"/>
    </source>
</evidence>
<organism evidence="2 3">
    <name type="scientific">Fushun monolepta lauta xinmovirus 2</name>
    <dbReference type="NCBI Taxonomy" id="2905555"/>
    <lineage>
        <taxon>Viruses</taxon>
        <taxon>Riboviria</taxon>
        <taxon>Orthornavirae</taxon>
        <taxon>Negarnaviricota</taxon>
        <taxon>Haploviricotina</taxon>
        <taxon>Monjiviricetes</taxon>
        <taxon>Mononegavirales</taxon>
        <taxon>Xinmoviridae</taxon>
        <taxon>Laumovirus</taxon>
        <taxon>Laumovirus liaoningense</taxon>
    </lineage>
</organism>
<keyword evidence="1" id="KW-1133">Transmembrane helix</keyword>
<dbReference type="EMBL" id="MZ210031">
    <property type="protein sequence ID" value="UHM27680.1"/>
    <property type="molecule type" value="Viral_cRNA"/>
</dbReference>
<name>A0A8K1XFI8_9MONO</name>
<sequence>MIRGREKTNNCPRRVHTIYVLICLILIVLLAVSCTFNSIQARDKSSCDCDKRGKNIVLKKGEKIQDLVDYYKKRLNIEEGSIKKKKREIISDETITFNQIPGEQVENVNYSQLVLVKNMQLNEDRGRKSLIGRIRDNIPYGKRRIKSCINYYRHMDVEPYYRCDYRLITNDLRGQFRNEGNYWKNLSEASSSPVLDDYISNDMIIELEDLRIQYYLRNRYMKPKTVRGTDMYLISDRYSFTSETINLKLIKPYPCCLMNLDTISAQVKKCCTRTVTGKLITGSINFGLKKEIIKRFSEMFGDSGQIGHELCEIYKSNISLNGTSGNWMVIPCSDIQRSGCFKESRGCLADSSQEDNLEAIFIMGGSLT</sequence>
<accession>A0A8K1XFI8</accession>
<protein>
    <submittedName>
        <fullName evidence="2">Uncharacterized protein</fullName>
    </submittedName>
</protein>
<keyword evidence="1" id="KW-0472">Membrane</keyword>
<reference evidence="2" key="1">
    <citation type="submission" date="2021-05" db="EMBL/GenBank/DDBJ databases">
        <authorList>
            <person name="Feng G."/>
        </authorList>
    </citation>
    <scope>NUCLEOTIDE SEQUENCE</scope>
    <source>
        <strain evidence="2">SBYYJFS75</strain>
    </source>
</reference>
<proteinExistence type="predicted"/>
<keyword evidence="3" id="KW-1185">Reference proteome</keyword>
<gene>
    <name evidence="2" type="ORF">FMLXV2_gp6</name>
</gene>
<evidence type="ECO:0000313" key="3">
    <source>
        <dbReference type="Proteomes" id="UP001269288"/>
    </source>
</evidence>
<dbReference type="PROSITE" id="PS51257">
    <property type="entry name" value="PROKAR_LIPOPROTEIN"/>
    <property type="match status" value="1"/>
</dbReference>
<evidence type="ECO:0000313" key="2">
    <source>
        <dbReference type="EMBL" id="UHM27680.1"/>
    </source>
</evidence>